<dbReference type="AlphaFoldDB" id="A0A0L0GA40"/>
<dbReference type="SUPFAM" id="SSF47923">
    <property type="entry name" value="Ypt/Rab-GAP domain of gyp1p"/>
    <property type="match status" value="1"/>
</dbReference>
<dbReference type="GeneID" id="25902444"/>
<dbReference type="InterPro" id="IPR050302">
    <property type="entry name" value="Rab_GAP_TBC_domain"/>
</dbReference>
<dbReference type="Gene3D" id="1.10.472.80">
    <property type="entry name" value="Ypt/Rab-GAP domain of gyp1p, domain 3"/>
    <property type="match status" value="1"/>
</dbReference>
<gene>
    <name evidence="2" type="ORF">SARC_01940</name>
</gene>
<accession>A0A0L0GA40</accession>
<dbReference type="OrthoDB" id="294251at2759"/>
<feature type="domain" description="Rab-GAP TBC" evidence="1">
    <location>
        <begin position="1"/>
        <end position="75"/>
    </location>
</feature>
<dbReference type="InterPro" id="IPR000195">
    <property type="entry name" value="Rab-GAP-TBC_dom"/>
</dbReference>
<evidence type="ECO:0000259" key="1">
    <source>
        <dbReference type="PROSITE" id="PS50086"/>
    </source>
</evidence>
<dbReference type="EMBL" id="KQ241678">
    <property type="protein sequence ID" value="KNC85902.1"/>
    <property type="molecule type" value="Genomic_DNA"/>
</dbReference>
<keyword evidence="3" id="KW-1185">Reference proteome</keyword>
<dbReference type="PROSITE" id="PS50086">
    <property type="entry name" value="TBC_RABGAP"/>
    <property type="match status" value="1"/>
</dbReference>
<reference evidence="2 3" key="1">
    <citation type="submission" date="2011-02" db="EMBL/GenBank/DDBJ databases">
        <title>The Genome Sequence of Sphaeroforma arctica JP610.</title>
        <authorList>
            <consortium name="The Broad Institute Genome Sequencing Platform"/>
            <person name="Russ C."/>
            <person name="Cuomo C."/>
            <person name="Young S.K."/>
            <person name="Zeng Q."/>
            <person name="Gargeya S."/>
            <person name="Alvarado L."/>
            <person name="Berlin A."/>
            <person name="Chapman S.B."/>
            <person name="Chen Z."/>
            <person name="Freedman E."/>
            <person name="Gellesch M."/>
            <person name="Goldberg J."/>
            <person name="Griggs A."/>
            <person name="Gujja S."/>
            <person name="Heilman E."/>
            <person name="Heiman D."/>
            <person name="Howarth C."/>
            <person name="Mehta T."/>
            <person name="Neiman D."/>
            <person name="Pearson M."/>
            <person name="Roberts A."/>
            <person name="Saif S."/>
            <person name="Shea T."/>
            <person name="Shenoy N."/>
            <person name="Sisk P."/>
            <person name="Stolte C."/>
            <person name="Sykes S."/>
            <person name="White J."/>
            <person name="Yandava C."/>
            <person name="Burger G."/>
            <person name="Gray M.W."/>
            <person name="Holland P.W.H."/>
            <person name="King N."/>
            <person name="Lang F.B.F."/>
            <person name="Roger A.J."/>
            <person name="Ruiz-Trillo I."/>
            <person name="Haas B."/>
            <person name="Nusbaum C."/>
            <person name="Birren B."/>
        </authorList>
    </citation>
    <scope>NUCLEOTIDE SEQUENCE [LARGE SCALE GENOMIC DNA]</scope>
    <source>
        <strain evidence="2 3">JP610</strain>
    </source>
</reference>
<name>A0A0L0GA40_9EUKA</name>
<organism evidence="2 3">
    <name type="scientific">Sphaeroforma arctica JP610</name>
    <dbReference type="NCBI Taxonomy" id="667725"/>
    <lineage>
        <taxon>Eukaryota</taxon>
        <taxon>Ichthyosporea</taxon>
        <taxon>Ichthyophonida</taxon>
        <taxon>Sphaeroforma</taxon>
    </lineage>
</organism>
<dbReference type="Proteomes" id="UP000054560">
    <property type="component" value="Unassembled WGS sequence"/>
</dbReference>
<dbReference type="eggNOG" id="KOG2058">
    <property type="taxonomic scope" value="Eukaryota"/>
</dbReference>
<dbReference type="GO" id="GO:0005096">
    <property type="term" value="F:GTPase activator activity"/>
    <property type="evidence" value="ECO:0007669"/>
    <property type="project" value="TreeGrafter"/>
</dbReference>
<evidence type="ECO:0000313" key="2">
    <source>
        <dbReference type="EMBL" id="KNC85902.1"/>
    </source>
</evidence>
<dbReference type="PANTHER" id="PTHR47219">
    <property type="entry name" value="RAB GTPASE-ACTIVATING PROTEIN 1-LIKE"/>
    <property type="match status" value="1"/>
</dbReference>
<proteinExistence type="predicted"/>
<dbReference type="GO" id="GO:0031267">
    <property type="term" value="F:small GTPase binding"/>
    <property type="evidence" value="ECO:0007669"/>
    <property type="project" value="TreeGrafter"/>
</dbReference>
<sequence>MQSSTPSYIHSTLPCDVPLYVHELIAERLPALTEHFKANDVDIGPLITPWLLTVFVIDTRTHVMFRIWDAFLLEGVKVLIRVVLAIFTIHEQHLLTVTGSDDLFVRIKQLPGETTDGDELMQVAFGLKKFKWQHIQQKRITLFQQWSQ</sequence>
<protein>
    <recommendedName>
        <fullName evidence="1">Rab-GAP TBC domain-containing protein</fullName>
    </recommendedName>
</protein>
<dbReference type="PANTHER" id="PTHR47219:SF20">
    <property type="entry name" value="TBC1 DOMAIN FAMILY MEMBER 2B"/>
    <property type="match status" value="1"/>
</dbReference>
<dbReference type="Pfam" id="PF00566">
    <property type="entry name" value="RabGAP-TBC"/>
    <property type="match status" value="1"/>
</dbReference>
<dbReference type="RefSeq" id="XP_014159804.1">
    <property type="nucleotide sequence ID" value="XM_014304329.1"/>
</dbReference>
<dbReference type="STRING" id="667725.A0A0L0GA40"/>
<dbReference type="InterPro" id="IPR035969">
    <property type="entry name" value="Rab-GAP_TBC_sf"/>
</dbReference>
<evidence type="ECO:0000313" key="3">
    <source>
        <dbReference type="Proteomes" id="UP000054560"/>
    </source>
</evidence>